<dbReference type="Proteomes" id="UP001324115">
    <property type="component" value="Unassembled WGS sequence"/>
</dbReference>
<feature type="region of interest" description="Disordered" evidence="1">
    <location>
        <begin position="178"/>
        <end position="201"/>
    </location>
</feature>
<sequence>MDSRNYSSFTDLVWGNINLKDELFDVSESSPLLVKDSLLNDEVATSKKKPTCGVNFSTEENKLLVATWLNTNVDPVYGNEQHKTTFYGKVAKYFTNHKTDSTRSVASLTTRWGTINRETVKFVGSLAKIEAKNESGSTAHDKIEKAKELFKEIHGSVFQFEHCWLILKDFPKWASTMPREDSRKEMPQTPDSIDQGGGVDGIMDFERPIGRKAEKANRKRKDDEKDIATEYLKKKKKILEEGCVAEKEKVRIKAEKVRLQELKENERIMMLDTSGMNEDQRTFYDGLKNRNPCKTKIKSFVGLR</sequence>
<feature type="domain" description="No apical meristem-associated C-terminal" evidence="2">
    <location>
        <begin position="158"/>
        <end position="288"/>
    </location>
</feature>
<comment type="caution">
    <text evidence="3">The sequence shown here is derived from an EMBL/GenBank/DDBJ whole genome shotgun (WGS) entry which is preliminary data.</text>
</comment>
<reference evidence="3 4" key="1">
    <citation type="journal article" date="2023" name="G3 (Bethesda)">
        <title>A haplotype-resolved chromosome-scale genome for Quercus rubra L. provides insights into the genetics of adaptive traits for red oak species.</title>
        <authorList>
            <person name="Kapoor B."/>
            <person name="Jenkins J."/>
            <person name="Schmutz J."/>
            <person name="Zhebentyayeva T."/>
            <person name="Kuelheim C."/>
            <person name="Coggeshall M."/>
            <person name="Heim C."/>
            <person name="Lasky J.R."/>
            <person name="Leites L."/>
            <person name="Islam-Faridi N."/>
            <person name="Romero-Severson J."/>
            <person name="DeLeo V.L."/>
            <person name="Lucas S.M."/>
            <person name="Lazic D."/>
            <person name="Gailing O."/>
            <person name="Carlson J."/>
            <person name="Staton M."/>
        </authorList>
    </citation>
    <scope>NUCLEOTIDE SEQUENCE [LARGE SCALE GENOMIC DNA]</scope>
    <source>
        <strain evidence="3">Pseudo-F2</strain>
    </source>
</reference>
<evidence type="ECO:0000313" key="3">
    <source>
        <dbReference type="EMBL" id="KAK4562660.1"/>
    </source>
</evidence>
<keyword evidence="4" id="KW-1185">Reference proteome</keyword>
<dbReference type="PANTHER" id="PTHR45125">
    <property type="entry name" value="F21J9.4-RELATED"/>
    <property type="match status" value="1"/>
</dbReference>
<evidence type="ECO:0000313" key="4">
    <source>
        <dbReference type="Proteomes" id="UP001324115"/>
    </source>
</evidence>
<accession>A0AAN7E3R3</accession>
<organism evidence="3 4">
    <name type="scientific">Quercus rubra</name>
    <name type="common">Northern red oak</name>
    <name type="synonym">Quercus borealis</name>
    <dbReference type="NCBI Taxonomy" id="3512"/>
    <lineage>
        <taxon>Eukaryota</taxon>
        <taxon>Viridiplantae</taxon>
        <taxon>Streptophyta</taxon>
        <taxon>Embryophyta</taxon>
        <taxon>Tracheophyta</taxon>
        <taxon>Spermatophyta</taxon>
        <taxon>Magnoliopsida</taxon>
        <taxon>eudicotyledons</taxon>
        <taxon>Gunneridae</taxon>
        <taxon>Pentapetalae</taxon>
        <taxon>rosids</taxon>
        <taxon>fabids</taxon>
        <taxon>Fagales</taxon>
        <taxon>Fagaceae</taxon>
        <taxon>Quercus</taxon>
    </lineage>
</organism>
<evidence type="ECO:0000256" key="1">
    <source>
        <dbReference type="SAM" id="MobiDB-lite"/>
    </source>
</evidence>
<gene>
    <name evidence="3" type="ORF">RGQ29_005238</name>
</gene>
<dbReference type="InterPro" id="IPR029466">
    <property type="entry name" value="NAM-associated_C"/>
</dbReference>
<dbReference type="Pfam" id="PF14303">
    <property type="entry name" value="NAM-associated"/>
    <property type="match status" value="1"/>
</dbReference>
<dbReference type="PANTHER" id="PTHR45125:SF3">
    <property type="entry name" value="NO-APICAL-MERISTEM-ASSOCIATED CARBOXY-TERMINAL DOMAIN PROTEIN"/>
    <property type="match status" value="1"/>
</dbReference>
<dbReference type="AlphaFoldDB" id="A0AAN7E3R3"/>
<dbReference type="EMBL" id="JAXUIC010000011">
    <property type="protein sequence ID" value="KAK4562660.1"/>
    <property type="molecule type" value="Genomic_DNA"/>
</dbReference>
<name>A0AAN7E3R3_QUERU</name>
<evidence type="ECO:0000259" key="2">
    <source>
        <dbReference type="Pfam" id="PF14303"/>
    </source>
</evidence>
<protein>
    <recommendedName>
        <fullName evidence="2">No apical meristem-associated C-terminal domain-containing protein</fullName>
    </recommendedName>
</protein>
<proteinExistence type="predicted"/>